<keyword evidence="2" id="KW-0238">DNA-binding</keyword>
<name>A0A0R1XG90_9LACO</name>
<feature type="domain" description="HTH hxlR-type" evidence="4">
    <location>
        <begin position="16"/>
        <end position="110"/>
    </location>
</feature>
<reference evidence="5 6" key="1">
    <citation type="journal article" date="2015" name="Genome Announc.">
        <title>Expanding the biotechnology potential of lactobacilli through comparative genomics of 213 strains and associated genera.</title>
        <authorList>
            <person name="Sun Z."/>
            <person name="Harris H.M."/>
            <person name="McCann A."/>
            <person name="Guo C."/>
            <person name="Argimon S."/>
            <person name="Zhang W."/>
            <person name="Yang X."/>
            <person name="Jeffery I.B."/>
            <person name="Cooney J.C."/>
            <person name="Kagawa T.F."/>
            <person name="Liu W."/>
            <person name="Song Y."/>
            <person name="Salvetti E."/>
            <person name="Wrobel A."/>
            <person name="Rasinkangas P."/>
            <person name="Parkhill J."/>
            <person name="Rea M.C."/>
            <person name="O'Sullivan O."/>
            <person name="Ritari J."/>
            <person name="Douillard F.P."/>
            <person name="Paul Ross R."/>
            <person name="Yang R."/>
            <person name="Briner A.E."/>
            <person name="Felis G.E."/>
            <person name="de Vos W.M."/>
            <person name="Barrangou R."/>
            <person name="Klaenhammer T.R."/>
            <person name="Caufield P.W."/>
            <person name="Cui Y."/>
            <person name="Zhang H."/>
            <person name="O'Toole P.W."/>
        </authorList>
    </citation>
    <scope>NUCLEOTIDE SEQUENCE [LARGE SCALE GENOMIC DNA]</scope>
    <source>
        <strain evidence="5 6">DSM 6035</strain>
    </source>
</reference>
<sequence>MIKKRGEKMSKAIKGCPIDQTIQAIAGKWKAVIIHVLLHTPVCRFSELQEKLPDCTRRMLALQLKKLTADGIVKKRVYATVPPKTEYSLTSRGKQLGPVIEGMQDWGKQG</sequence>
<dbReference type="InterPro" id="IPR002577">
    <property type="entry name" value="HTH_HxlR"/>
</dbReference>
<dbReference type="InterPro" id="IPR036388">
    <property type="entry name" value="WH-like_DNA-bd_sf"/>
</dbReference>
<dbReference type="EMBL" id="AZGM01000027">
    <property type="protein sequence ID" value="KRM29128.1"/>
    <property type="molecule type" value="Genomic_DNA"/>
</dbReference>
<accession>A0A0R1XG90</accession>
<evidence type="ECO:0000256" key="1">
    <source>
        <dbReference type="ARBA" id="ARBA00023015"/>
    </source>
</evidence>
<dbReference type="STRING" id="1423782.FD32_GL001507"/>
<dbReference type="PROSITE" id="PS51118">
    <property type="entry name" value="HTH_HXLR"/>
    <property type="match status" value="1"/>
</dbReference>
<keyword evidence="6" id="KW-1185">Reference proteome</keyword>
<dbReference type="InterPro" id="IPR036390">
    <property type="entry name" value="WH_DNA-bd_sf"/>
</dbReference>
<dbReference type="Gene3D" id="1.10.10.10">
    <property type="entry name" value="Winged helix-like DNA-binding domain superfamily/Winged helix DNA-binding domain"/>
    <property type="match status" value="1"/>
</dbReference>
<gene>
    <name evidence="5" type="ORF">FD32_GL001507</name>
</gene>
<keyword evidence="1" id="KW-0805">Transcription regulation</keyword>
<dbReference type="Pfam" id="PF01638">
    <property type="entry name" value="HxlR"/>
    <property type="match status" value="1"/>
</dbReference>
<evidence type="ECO:0000256" key="3">
    <source>
        <dbReference type="ARBA" id="ARBA00023163"/>
    </source>
</evidence>
<keyword evidence="3" id="KW-0804">Transcription</keyword>
<proteinExistence type="predicted"/>
<protein>
    <recommendedName>
        <fullName evidence="4">HTH hxlR-type domain-containing protein</fullName>
    </recommendedName>
</protein>
<dbReference type="AlphaFoldDB" id="A0A0R1XG90"/>
<evidence type="ECO:0000313" key="5">
    <source>
        <dbReference type="EMBL" id="KRM29128.1"/>
    </source>
</evidence>
<dbReference type="Proteomes" id="UP000051412">
    <property type="component" value="Unassembled WGS sequence"/>
</dbReference>
<evidence type="ECO:0000313" key="6">
    <source>
        <dbReference type="Proteomes" id="UP000051412"/>
    </source>
</evidence>
<organism evidence="5 6">
    <name type="scientific">Limosilactobacillus panis DSM 6035</name>
    <dbReference type="NCBI Taxonomy" id="1423782"/>
    <lineage>
        <taxon>Bacteria</taxon>
        <taxon>Bacillati</taxon>
        <taxon>Bacillota</taxon>
        <taxon>Bacilli</taxon>
        <taxon>Lactobacillales</taxon>
        <taxon>Lactobacillaceae</taxon>
        <taxon>Limosilactobacillus</taxon>
    </lineage>
</organism>
<comment type="caution">
    <text evidence="5">The sequence shown here is derived from an EMBL/GenBank/DDBJ whole genome shotgun (WGS) entry which is preliminary data.</text>
</comment>
<evidence type="ECO:0000256" key="2">
    <source>
        <dbReference type="ARBA" id="ARBA00023125"/>
    </source>
</evidence>
<evidence type="ECO:0000259" key="4">
    <source>
        <dbReference type="PROSITE" id="PS51118"/>
    </source>
</evidence>
<dbReference type="GO" id="GO:0003677">
    <property type="term" value="F:DNA binding"/>
    <property type="evidence" value="ECO:0007669"/>
    <property type="project" value="UniProtKB-KW"/>
</dbReference>
<dbReference type="SUPFAM" id="SSF46785">
    <property type="entry name" value="Winged helix' DNA-binding domain"/>
    <property type="match status" value="1"/>
</dbReference>
<dbReference type="PANTHER" id="PTHR33204">
    <property type="entry name" value="TRANSCRIPTIONAL REGULATOR, MARR FAMILY"/>
    <property type="match status" value="1"/>
</dbReference>
<dbReference type="PATRIC" id="fig|1423782.4.peg.1564"/>